<dbReference type="InterPro" id="IPR051200">
    <property type="entry name" value="Host-pathogen_enzymatic-act"/>
</dbReference>
<dbReference type="Pfam" id="PF10282">
    <property type="entry name" value="Lactonase"/>
    <property type="match status" value="1"/>
</dbReference>
<dbReference type="InterPro" id="IPR036909">
    <property type="entry name" value="Cyt_c-like_dom_sf"/>
</dbReference>
<dbReference type="PANTHER" id="PTHR47197:SF3">
    <property type="entry name" value="DIHYDRO-HEME D1 DEHYDROGENASE"/>
    <property type="match status" value="1"/>
</dbReference>
<keyword evidence="1" id="KW-0378">Hydrolase</keyword>
<organism evidence="1 2">
    <name type="scientific">Enhygromyxa salina</name>
    <dbReference type="NCBI Taxonomy" id="215803"/>
    <lineage>
        <taxon>Bacteria</taxon>
        <taxon>Pseudomonadati</taxon>
        <taxon>Myxococcota</taxon>
        <taxon>Polyangia</taxon>
        <taxon>Nannocystales</taxon>
        <taxon>Nannocystaceae</taxon>
        <taxon>Enhygromyxa</taxon>
    </lineage>
</organism>
<name>A0A2S9YBI0_9BACT</name>
<protein>
    <submittedName>
        <fullName evidence="1">6-phosphogluconolactonase</fullName>
        <ecNumber evidence="1">3.1.1.31</ecNumber>
    </submittedName>
</protein>
<dbReference type="SUPFAM" id="SSF46626">
    <property type="entry name" value="Cytochrome c"/>
    <property type="match status" value="1"/>
</dbReference>
<dbReference type="InterPro" id="IPR015943">
    <property type="entry name" value="WD40/YVTN_repeat-like_dom_sf"/>
</dbReference>
<evidence type="ECO:0000313" key="1">
    <source>
        <dbReference type="EMBL" id="PRQ02464.1"/>
    </source>
</evidence>
<gene>
    <name evidence="1" type="primary">pgl</name>
    <name evidence="1" type="ORF">ENSA5_22820</name>
</gene>
<proteinExistence type="predicted"/>
<accession>A0A2S9YBI0</accession>
<sequence>MALRNLVFPLMSVIALLAVPDEVRASQPFTAFESGQVRPLAISPNGHRLFVVNTPDSRLEIYAITEDGLEHENSVPVGLEPVAVAARNNHEVWVVNHLSDSVSVVAVGPHARVKRTLQVGDEPRDIVFAGPGGKRAFITAAHRGQNAPFDPQLTTPSVGRADVWVFDAAQPSAPPSIVNLFSDTPRALAVDADGSRVYAAAFNSGNQTTVIAPGLISDGGEDAGGLPGPNINHAGIGEPDNGLIVRFDGAHWVDELGRAWDDLVKFNLPDEDVFVIDANAPTPELVPGGVFTSVGTTLFNMIVNPVSGKVYVTNTEARNHVRFEGPGIFADTTVRGHIVDNRITVLDEQGAHPRVLNKHIDYDDCCAPVPNDESVLSVSQPLGMAITDDGAVLYTAVLGNDKVAIYYTAELEDDSFYPDAFDQIPVTGGGPTGVVLDEANDRLYVLTRFDNGVSIIDTDALEEIDHLTMHSSEPAELVAGRRFLYDAAMTSSHGDQSCASCHIFGDKDELAWDLGDPDGDVTPVADNVRTDFGIGDIDYHPMKGPMLTQSLRGLDNHGPMHWRGDRNGMGEEPSAQPDTGAFNEDAAFKVFNIAFPGLVGRDEMLSDEQMQAFTDFALQLTYPPNPIRNLDNSLTAQQQAGRDFFFNNLSVVTGDLNFFTCESCHRIDPQANAEYGVARPGFFGSDGQVVYAELGQTLKIPHMRNFYTRVGAFGMAGGDPFFNTPGQPFYDASHQGDQVRGFGYAHDGSKDQLFRVFNGFSFAPEGFHDFETMVEVASFLLAFDSNLAPVVGQQVTLRKQDFGKLQAWAEVDARIDLLRGRADAGECELIAKTRLGPFELGLLYEGGGYTSSFSALPSLSEAQVRGLAFGAEVTYTCVPLGSGERLGIDRDGDGVLDGDEQLWW</sequence>
<dbReference type="EC" id="3.1.1.31" evidence="1"/>
<dbReference type="Proteomes" id="UP000237968">
    <property type="component" value="Unassembled WGS sequence"/>
</dbReference>
<dbReference type="EMBL" id="PVNK01000118">
    <property type="protein sequence ID" value="PRQ02464.1"/>
    <property type="molecule type" value="Genomic_DNA"/>
</dbReference>
<dbReference type="InterPro" id="IPR019405">
    <property type="entry name" value="Lactonase_7-beta_prop"/>
</dbReference>
<dbReference type="SUPFAM" id="SSF50969">
    <property type="entry name" value="YVTN repeat-like/Quinoprotein amine dehydrogenase"/>
    <property type="match status" value="1"/>
</dbReference>
<evidence type="ECO:0000313" key="2">
    <source>
        <dbReference type="Proteomes" id="UP000237968"/>
    </source>
</evidence>
<dbReference type="Gene3D" id="2.130.10.10">
    <property type="entry name" value="YVTN repeat-like/Quinoprotein amine dehydrogenase"/>
    <property type="match status" value="2"/>
</dbReference>
<dbReference type="GO" id="GO:0009055">
    <property type="term" value="F:electron transfer activity"/>
    <property type="evidence" value="ECO:0007669"/>
    <property type="project" value="InterPro"/>
</dbReference>
<dbReference type="GO" id="GO:0020037">
    <property type="term" value="F:heme binding"/>
    <property type="evidence" value="ECO:0007669"/>
    <property type="project" value="InterPro"/>
</dbReference>
<dbReference type="AlphaFoldDB" id="A0A2S9YBI0"/>
<dbReference type="PANTHER" id="PTHR47197">
    <property type="entry name" value="PROTEIN NIRF"/>
    <property type="match status" value="1"/>
</dbReference>
<dbReference type="GO" id="GO:0017057">
    <property type="term" value="F:6-phosphogluconolactonase activity"/>
    <property type="evidence" value="ECO:0007669"/>
    <property type="project" value="UniProtKB-EC"/>
</dbReference>
<keyword evidence="2" id="KW-1185">Reference proteome</keyword>
<reference evidence="1 2" key="1">
    <citation type="submission" date="2018-03" db="EMBL/GenBank/DDBJ databases">
        <title>Draft Genome Sequences of the Obligatory Marine Myxobacteria Enhygromyxa salina SWB005.</title>
        <authorList>
            <person name="Poehlein A."/>
            <person name="Moghaddam J.A."/>
            <person name="Harms H."/>
            <person name="Alanjari M."/>
            <person name="Koenig G.M."/>
            <person name="Daniel R."/>
            <person name="Schaeberle T.F."/>
        </authorList>
    </citation>
    <scope>NUCLEOTIDE SEQUENCE [LARGE SCALE GENOMIC DNA]</scope>
    <source>
        <strain evidence="1 2">SWB005</strain>
    </source>
</reference>
<dbReference type="InterPro" id="IPR011044">
    <property type="entry name" value="Quino_amine_DH_bsu"/>
</dbReference>
<comment type="caution">
    <text evidence="1">The sequence shown here is derived from an EMBL/GenBank/DDBJ whole genome shotgun (WGS) entry which is preliminary data.</text>
</comment>
<dbReference type="RefSeq" id="WP_219906772.1">
    <property type="nucleotide sequence ID" value="NZ_PVNK01000118.1"/>
</dbReference>